<dbReference type="RefSeq" id="WP_186940911.1">
    <property type="nucleotide sequence ID" value="NZ_JACOGA010000003.1"/>
</dbReference>
<evidence type="ECO:0000259" key="2">
    <source>
        <dbReference type="Pfam" id="PF01979"/>
    </source>
</evidence>
<dbReference type="PANTHER" id="PTHR43135:SF3">
    <property type="entry name" value="ALPHA-D-RIBOSE 1-METHYLPHOSPHONATE 5-TRIPHOSPHATE DIPHOSPHATASE"/>
    <property type="match status" value="1"/>
</dbReference>
<dbReference type="SUPFAM" id="SSF51338">
    <property type="entry name" value="Composite domain of metallo-dependent hydrolases"/>
    <property type="match status" value="1"/>
</dbReference>
<dbReference type="SUPFAM" id="SSF51556">
    <property type="entry name" value="Metallo-dependent hydrolases"/>
    <property type="match status" value="1"/>
</dbReference>
<gene>
    <name evidence="3" type="ORF">H8K55_04685</name>
</gene>
<feature type="chain" id="PRO_5046578721" evidence="1">
    <location>
        <begin position="28"/>
        <end position="431"/>
    </location>
</feature>
<reference evidence="3 4" key="1">
    <citation type="submission" date="2020-08" db="EMBL/GenBank/DDBJ databases">
        <title>Novel species isolated from subtropical streams in China.</title>
        <authorList>
            <person name="Lu H."/>
        </authorList>
    </citation>
    <scope>NUCLEOTIDE SEQUENCE [LARGE SCALE GENOMIC DNA]</scope>
    <source>
        <strain evidence="3 4">LX15W</strain>
    </source>
</reference>
<dbReference type="Pfam" id="PF01979">
    <property type="entry name" value="Amidohydro_1"/>
    <property type="match status" value="1"/>
</dbReference>
<keyword evidence="1" id="KW-0732">Signal</keyword>
<sequence length="431" mass="46244">MFKKISPALLGIAALATMISVATAANAASTTDNSILLKPDRVFDGQQMHTDWVVLVKNNKIVEAGAMRFKLAADTQVIELKGMTLLPGLIEGHSHLLLHPYNEVSWDDQVLKESRAERVLRASNHAKATLSAGFTTVRDLGTEGAEYDDVGLKRAIEKGVIPGPRMIIATKALVAKGAYGPRSQNPDLDLPQGAAEVSGLEQVSHEVRSQIGKGADVIKVYADYRAGRDGESVPIFSVEEMSLMAKIANSGKRQLVAHASTPEGMLRAIEAGVSTIEHGDSGTPEVFKRMKEKGVTLCPTLAAGDAIEQYRGWKKGVNPEPARILAKRQSFTQALKAGVTMCMGGDVGVYAHGDNAREMELMVDYGMSPLEVLRSATSVNAQAFGYADKIGRIAPGLLADFIAVEGDPSTDIKFIRKVKLVMKDGKVVQLP</sequence>
<dbReference type="InterPro" id="IPR011059">
    <property type="entry name" value="Metal-dep_hydrolase_composite"/>
</dbReference>
<protein>
    <submittedName>
        <fullName evidence="3">Amidohydrolase family protein</fullName>
    </submittedName>
</protein>
<dbReference type="Gene3D" id="3.20.20.140">
    <property type="entry name" value="Metal-dependent hydrolases"/>
    <property type="match status" value="1"/>
</dbReference>
<evidence type="ECO:0000256" key="1">
    <source>
        <dbReference type="SAM" id="SignalP"/>
    </source>
</evidence>
<feature type="domain" description="Amidohydrolase-related" evidence="2">
    <location>
        <begin position="84"/>
        <end position="428"/>
    </location>
</feature>
<keyword evidence="4" id="KW-1185">Reference proteome</keyword>
<feature type="signal peptide" evidence="1">
    <location>
        <begin position="1"/>
        <end position="27"/>
    </location>
</feature>
<name>A0ABR6Y8B6_9BURK</name>
<dbReference type="PANTHER" id="PTHR43135">
    <property type="entry name" value="ALPHA-D-RIBOSE 1-METHYLPHOSPHONATE 5-TRIPHOSPHATE DIPHOSPHATASE"/>
    <property type="match status" value="1"/>
</dbReference>
<dbReference type="CDD" id="cd01299">
    <property type="entry name" value="Met_dep_hydrolase_A"/>
    <property type="match status" value="1"/>
</dbReference>
<dbReference type="InterPro" id="IPR051781">
    <property type="entry name" value="Metallo-dep_Hydrolase"/>
</dbReference>
<dbReference type="InterPro" id="IPR006680">
    <property type="entry name" value="Amidohydro-rel"/>
</dbReference>
<comment type="caution">
    <text evidence="3">The sequence shown here is derived from an EMBL/GenBank/DDBJ whole genome shotgun (WGS) entry which is preliminary data.</text>
</comment>
<dbReference type="EMBL" id="JACOGA010000003">
    <property type="protein sequence ID" value="MBC3872876.1"/>
    <property type="molecule type" value="Genomic_DNA"/>
</dbReference>
<proteinExistence type="predicted"/>
<evidence type="ECO:0000313" key="4">
    <source>
        <dbReference type="Proteomes" id="UP000624279"/>
    </source>
</evidence>
<dbReference type="InterPro" id="IPR057744">
    <property type="entry name" value="OTAase-like"/>
</dbReference>
<evidence type="ECO:0000313" key="3">
    <source>
        <dbReference type="EMBL" id="MBC3872876.1"/>
    </source>
</evidence>
<dbReference type="Gene3D" id="2.30.40.10">
    <property type="entry name" value="Urease, subunit C, domain 1"/>
    <property type="match status" value="1"/>
</dbReference>
<accession>A0ABR6Y8B6</accession>
<dbReference type="InterPro" id="IPR032466">
    <property type="entry name" value="Metal_Hydrolase"/>
</dbReference>
<dbReference type="Proteomes" id="UP000624279">
    <property type="component" value="Unassembled WGS sequence"/>
</dbReference>
<organism evidence="3 4">
    <name type="scientific">Undibacterium flavidum</name>
    <dbReference type="NCBI Taxonomy" id="2762297"/>
    <lineage>
        <taxon>Bacteria</taxon>
        <taxon>Pseudomonadati</taxon>
        <taxon>Pseudomonadota</taxon>
        <taxon>Betaproteobacteria</taxon>
        <taxon>Burkholderiales</taxon>
        <taxon>Oxalobacteraceae</taxon>
        <taxon>Undibacterium</taxon>
    </lineage>
</organism>